<dbReference type="KEGG" id="aal:EP13_18625"/>
<evidence type="ECO:0000313" key="12">
    <source>
        <dbReference type="EMBL" id="AIG00531.1"/>
    </source>
</evidence>
<evidence type="ECO:0000256" key="7">
    <source>
        <dbReference type="ARBA" id="ARBA00022927"/>
    </source>
</evidence>
<dbReference type="SUPFAM" id="SSF103054">
    <property type="entry name" value="General secretion pathway protein M, EpsM"/>
    <property type="match status" value="1"/>
</dbReference>
<dbReference type="GO" id="GO:0015628">
    <property type="term" value="P:protein secretion by the type II secretion system"/>
    <property type="evidence" value="ECO:0007669"/>
    <property type="project" value="InterPro"/>
</dbReference>
<keyword evidence="3 10" id="KW-0813">Transport</keyword>
<evidence type="ECO:0000256" key="6">
    <source>
        <dbReference type="ARBA" id="ARBA00022692"/>
    </source>
</evidence>
<dbReference type="InterPro" id="IPR023229">
    <property type="entry name" value="T2SS_M_periplasmic_sf"/>
</dbReference>
<dbReference type="STRING" id="589873.EP12_19405"/>
<reference evidence="12 15" key="1">
    <citation type="submission" date="2014-06" db="EMBL/GenBank/DDBJ databases">
        <title>Genomes of Alteromonas australica, a world apart.</title>
        <authorList>
            <person name="Gonzaga A."/>
            <person name="Lopez-Perez M."/>
            <person name="Rodriguez-Valera F."/>
        </authorList>
    </citation>
    <scope>NUCLEOTIDE SEQUENCE [LARGE SCALE GENOMIC DNA]</scope>
    <source>
        <strain evidence="12 15">H 17</strain>
    </source>
</reference>
<dbReference type="Proteomes" id="UP000263517">
    <property type="component" value="Unassembled WGS sequence"/>
</dbReference>
<evidence type="ECO:0000256" key="9">
    <source>
        <dbReference type="ARBA" id="ARBA00023136"/>
    </source>
</evidence>
<dbReference type="PATRIC" id="fig|589873.4.peg.4269"/>
<dbReference type="Gene3D" id="3.30.1360.100">
    <property type="entry name" value="General secretion pathway protein M, EpsM"/>
    <property type="match status" value="1"/>
</dbReference>
<evidence type="ECO:0000256" key="4">
    <source>
        <dbReference type="ARBA" id="ARBA00022475"/>
    </source>
</evidence>
<dbReference type="RefSeq" id="WP_044058515.1">
    <property type="nucleotide sequence ID" value="NZ_CAJXAX010000006.1"/>
</dbReference>
<keyword evidence="7 10" id="KW-0653">Protein transport</keyword>
<evidence type="ECO:0000256" key="10">
    <source>
        <dbReference type="PIRNR" id="PIRNR006291"/>
    </source>
</evidence>
<evidence type="ECO:0000256" key="2">
    <source>
        <dbReference type="ARBA" id="ARBA00010637"/>
    </source>
</evidence>
<evidence type="ECO:0000313" key="16">
    <source>
        <dbReference type="Proteomes" id="UP000263517"/>
    </source>
</evidence>
<keyword evidence="8 11" id="KW-1133">Transmembrane helix</keyword>
<dbReference type="EMBL" id="DONK01000265">
    <property type="protein sequence ID" value="HBU52932.1"/>
    <property type="molecule type" value="Genomic_DNA"/>
</dbReference>
<reference evidence="16 17" key="2">
    <citation type="journal article" date="2018" name="Nat. Biotechnol.">
        <title>A standardized bacterial taxonomy based on genome phylogeny substantially revises the tree of life.</title>
        <authorList>
            <person name="Parks D.H."/>
            <person name="Chuvochina M."/>
            <person name="Waite D.W."/>
            <person name="Rinke C."/>
            <person name="Skarshewski A."/>
            <person name="Chaumeil P.A."/>
            <person name="Hugenholtz P."/>
        </authorList>
    </citation>
    <scope>NUCLEOTIDE SEQUENCE [LARGE SCALE GENOMIC DNA]</scope>
    <source>
        <strain evidence="14">UBA11621</strain>
        <strain evidence="13">UBA11978</strain>
    </source>
</reference>
<comment type="similarity">
    <text evidence="2 10">Belongs to the GSP M family.</text>
</comment>
<evidence type="ECO:0000256" key="5">
    <source>
        <dbReference type="ARBA" id="ARBA00022519"/>
    </source>
</evidence>
<evidence type="ECO:0000256" key="1">
    <source>
        <dbReference type="ARBA" id="ARBA00004377"/>
    </source>
</evidence>
<dbReference type="InterPro" id="IPR007690">
    <property type="entry name" value="T2SS_GspM"/>
</dbReference>
<evidence type="ECO:0000313" key="14">
    <source>
        <dbReference type="EMBL" id="HBU52932.1"/>
    </source>
</evidence>
<accession>A0A075P6H8</accession>
<sequence length="159" mass="17736">MKAMIEKFKALTEREQTLVLVSGVVVLIALFYYLVWSPLNHALTQQQKLLDNQHALLVWVEDSAARAKQLRINSAGTRTLSGSLPQAVNRSVAQHNIEVSRMQPQGDELQVWVDQAPFNDVLAWLKSMESMGVVILQADIAEADAAGYIKIRRLQLGKA</sequence>
<comment type="function">
    <text evidence="10">Inner membrane component of the type II secretion system required for the energy-dependent secretion of extracellular factors such as proteases and toxins from the periplasm.</text>
</comment>
<dbReference type="Pfam" id="PF04612">
    <property type="entry name" value="T2SSM"/>
    <property type="match status" value="1"/>
</dbReference>
<comment type="subcellular location">
    <subcellularLocation>
        <location evidence="1">Cell inner membrane</location>
        <topology evidence="1">Single-pass membrane protein</topology>
    </subcellularLocation>
</comment>
<evidence type="ECO:0000256" key="8">
    <source>
        <dbReference type="ARBA" id="ARBA00022989"/>
    </source>
</evidence>
<dbReference type="Proteomes" id="UP000056090">
    <property type="component" value="Chromosome"/>
</dbReference>
<dbReference type="GO" id="GO:0015627">
    <property type="term" value="C:type II protein secretion system complex"/>
    <property type="evidence" value="ECO:0007669"/>
    <property type="project" value="InterPro"/>
</dbReference>
<dbReference type="OrthoDB" id="6624834at2"/>
<name>A0A075P6H8_9ALTE</name>
<dbReference type="EMBL" id="DNAN01000413">
    <property type="protein sequence ID" value="HAW76367.1"/>
    <property type="molecule type" value="Genomic_DNA"/>
</dbReference>
<protein>
    <recommendedName>
        <fullName evidence="10">Type II secretion system protein M</fullName>
        <shortName evidence="10">T2SS protein M</shortName>
    </recommendedName>
    <alternativeName>
        <fullName evidence="10">General secretion pathway protein M</fullName>
    </alternativeName>
</protein>
<keyword evidence="4 10" id="KW-1003">Cell membrane</keyword>
<keyword evidence="9 10" id="KW-0472">Membrane</keyword>
<keyword evidence="6 11" id="KW-0812">Transmembrane</keyword>
<evidence type="ECO:0000256" key="3">
    <source>
        <dbReference type="ARBA" id="ARBA00022448"/>
    </source>
</evidence>
<evidence type="ECO:0000313" key="15">
    <source>
        <dbReference type="Proteomes" id="UP000056090"/>
    </source>
</evidence>
<dbReference type="Proteomes" id="UP000264779">
    <property type="component" value="Unassembled WGS sequence"/>
</dbReference>
<evidence type="ECO:0000313" key="13">
    <source>
        <dbReference type="EMBL" id="HAW76367.1"/>
    </source>
</evidence>
<evidence type="ECO:0000313" key="17">
    <source>
        <dbReference type="Proteomes" id="UP000264779"/>
    </source>
</evidence>
<dbReference type="AlphaFoldDB" id="A0A075P6H8"/>
<dbReference type="GeneID" id="78256893"/>
<dbReference type="eggNOG" id="COG3149">
    <property type="taxonomic scope" value="Bacteria"/>
</dbReference>
<dbReference type="KEGG" id="aaus:EP12_19405"/>
<feature type="transmembrane region" description="Helical" evidence="11">
    <location>
        <begin position="18"/>
        <end position="36"/>
    </location>
</feature>
<dbReference type="GO" id="GO:0005886">
    <property type="term" value="C:plasma membrane"/>
    <property type="evidence" value="ECO:0007669"/>
    <property type="project" value="UniProtKB-SubCell"/>
</dbReference>
<keyword evidence="5 10" id="KW-0997">Cell inner membrane</keyword>
<proteinExistence type="inferred from homology"/>
<dbReference type="PIRSF" id="PIRSF006291">
    <property type="entry name" value="GspM"/>
    <property type="match status" value="1"/>
</dbReference>
<gene>
    <name evidence="13" type="ORF">DCW74_11620</name>
    <name evidence="14" type="ORF">DEB45_16900</name>
    <name evidence="12" type="ORF">EP13_18625</name>
</gene>
<organism evidence="12 15">
    <name type="scientific">Alteromonas australica</name>
    <dbReference type="NCBI Taxonomy" id="589873"/>
    <lineage>
        <taxon>Bacteria</taxon>
        <taxon>Pseudomonadati</taxon>
        <taxon>Pseudomonadota</taxon>
        <taxon>Gammaproteobacteria</taxon>
        <taxon>Alteromonadales</taxon>
        <taxon>Alteromonadaceae</taxon>
        <taxon>Alteromonas/Salinimonas group</taxon>
        <taxon>Alteromonas</taxon>
    </lineage>
</organism>
<dbReference type="EMBL" id="CP008849">
    <property type="protein sequence ID" value="AIG00531.1"/>
    <property type="molecule type" value="Genomic_DNA"/>
</dbReference>
<keyword evidence="15" id="KW-1185">Reference proteome</keyword>
<evidence type="ECO:0000256" key="11">
    <source>
        <dbReference type="SAM" id="Phobius"/>
    </source>
</evidence>